<proteinExistence type="predicted"/>
<evidence type="ECO:0000313" key="1">
    <source>
        <dbReference type="EMBL" id="TFK19349.1"/>
    </source>
</evidence>
<organism evidence="1 2">
    <name type="scientific">Coprinopsis marcescibilis</name>
    <name type="common">Agaric fungus</name>
    <name type="synonym">Psathyrella marcescibilis</name>
    <dbReference type="NCBI Taxonomy" id="230819"/>
    <lineage>
        <taxon>Eukaryota</taxon>
        <taxon>Fungi</taxon>
        <taxon>Dikarya</taxon>
        <taxon>Basidiomycota</taxon>
        <taxon>Agaricomycotina</taxon>
        <taxon>Agaricomycetes</taxon>
        <taxon>Agaricomycetidae</taxon>
        <taxon>Agaricales</taxon>
        <taxon>Agaricineae</taxon>
        <taxon>Psathyrellaceae</taxon>
        <taxon>Coprinopsis</taxon>
    </lineage>
</organism>
<dbReference type="Proteomes" id="UP000307440">
    <property type="component" value="Unassembled WGS sequence"/>
</dbReference>
<accession>A0A5C3KGM7</accession>
<sequence length="172" mass="19134">MVRTTSDPKASSISCLLNLLSDTPNLAELTFEGTFHDYHQLLENLVAQQGFLPSLRLLKLFYSDDRSIGLGFPHTPYILPGLYLERVDFPWVKMKEAVAGVGRRGRPLTVALTSSLVEESSVRDSLEKYGIWVLESDEKSKGESPTPVVLALNYEAIPSRMWYHDGGDTSSA</sequence>
<keyword evidence="2" id="KW-1185">Reference proteome</keyword>
<protein>
    <submittedName>
        <fullName evidence="1">Uncharacterized protein</fullName>
    </submittedName>
</protein>
<name>A0A5C3KGM7_COPMA</name>
<reference evidence="1 2" key="1">
    <citation type="journal article" date="2019" name="Nat. Ecol. Evol.">
        <title>Megaphylogeny resolves global patterns of mushroom evolution.</title>
        <authorList>
            <person name="Varga T."/>
            <person name="Krizsan K."/>
            <person name="Foldi C."/>
            <person name="Dima B."/>
            <person name="Sanchez-Garcia M."/>
            <person name="Sanchez-Ramirez S."/>
            <person name="Szollosi G.J."/>
            <person name="Szarkandi J.G."/>
            <person name="Papp V."/>
            <person name="Albert L."/>
            <person name="Andreopoulos W."/>
            <person name="Angelini C."/>
            <person name="Antonin V."/>
            <person name="Barry K.W."/>
            <person name="Bougher N.L."/>
            <person name="Buchanan P."/>
            <person name="Buyck B."/>
            <person name="Bense V."/>
            <person name="Catcheside P."/>
            <person name="Chovatia M."/>
            <person name="Cooper J."/>
            <person name="Damon W."/>
            <person name="Desjardin D."/>
            <person name="Finy P."/>
            <person name="Geml J."/>
            <person name="Haridas S."/>
            <person name="Hughes K."/>
            <person name="Justo A."/>
            <person name="Karasinski D."/>
            <person name="Kautmanova I."/>
            <person name="Kiss B."/>
            <person name="Kocsube S."/>
            <person name="Kotiranta H."/>
            <person name="LaButti K.M."/>
            <person name="Lechner B.E."/>
            <person name="Liimatainen K."/>
            <person name="Lipzen A."/>
            <person name="Lukacs Z."/>
            <person name="Mihaltcheva S."/>
            <person name="Morgado L.N."/>
            <person name="Niskanen T."/>
            <person name="Noordeloos M.E."/>
            <person name="Ohm R.A."/>
            <person name="Ortiz-Santana B."/>
            <person name="Ovrebo C."/>
            <person name="Racz N."/>
            <person name="Riley R."/>
            <person name="Savchenko A."/>
            <person name="Shiryaev A."/>
            <person name="Soop K."/>
            <person name="Spirin V."/>
            <person name="Szebenyi C."/>
            <person name="Tomsovsky M."/>
            <person name="Tulloss R.E."/>
            <person name="Uehling J."/>
            <person name="Grigoriev I.V."/>
            <person name="Vagvolgyi C."/>
            <person name="Papp T."/>
            <person name="Martin F.M."/>
            <person name="Miettinen O."/>
            <person name="Hibbett D.S."/>
            <person name="Nagy L.G."/>
        </authorList>
    </citation>
    <scope>NUCLEOTIDE SEQUENCE [LARGE SCALE GENOMIC DNA]</scope>
    <source>
        <strain evidence="1 2">CBS 121175</strain>
    </source>
</reference>
<dbReference type="AlphaFoldDB" id="A0A5C3KGM7"/>
<evidence type="ECO:0000313" key="2">
    <source>
        <dbReference type="Proteomes" id="UP000307440"/>
    </source>
</evidence>
<dbReference type="EMBL" id="ML210345">
    <property type="protein sequence ID" value="TFK19349.1"/>
    <property type="molecule type" value="Genomic_DNA"/>
</dbReference>
<gene>
    <name evidence="1" type="ORF">FA15DRAFT_709058</name>
</gene>